<comment type="catalytic activity">
    <reaction evidence="6">
        <text>a hydroperoxide + [thioredoxin]-dithiol = an alcohol + [thioredoxin]-disulfide + H2O</text>
        <dbReference type="Rhea" id="RHEA:62620"/>
        <dbReference type="Rhea" id="RHEA-COMP:10698"/>
        <dbReference type="Rhea" id="RHEA-COMP:10700"/>
        <dbReference type="ChEBI" id="CHEBI:15377"/>
        <dbReference type="ChEBI" id="CHEBI:29950"/>
        <dbReference type="ChEBI" id="CHEBI:30879"/>
        <dbReference type="ChEBI" id="CHEBI:35924"/>
        <dbReference type="ChEBI" id="CHEBI:50058"/>
        <dbReference type="EC" id="1.11.1.24"/>
    </reaction>
</comment>
<comment type="miscellaneous">
    <text evidence="6">The active site is a conserved redox-active cysteine residue, the peroxidatic cysteine (C(P)), which makes the nucleophilic attack on the peroxide substrate. The peroxide oxidizes the C(P)-SH to cysteine sulfenic acid (C(P)-SOH), which then reacts with another cysteine residue, the resolving cysteine (C(R)), to form a disulfide bridge. The disulfide is subsequently reduced by an appropriate electron donor to complete the catalytic cycle. In this atypical 2-Cys peroxiredoxin, C(R) is present in the same subunit to form an intramolecular disulfide. The disulfide is subsequently reduced by thioredoxin.</text>
</comment>
<feature type="active site" description="Cysteine sulfenic acid (-SOH) intermediate" evidence="6">
    <location>
        <position position="60"/>
    </location>
</feature>
<proteinExistence type="inferred from homology"/>
<protein>
    <recommendedName>
        <fullName evidence="6">Thiol peroxidase</fullName>
        <shortName evidence="6">Tpx</shortName>
        <ecNumber evidence="6">1.11.1.24</ecNumber>
    </recommendedName>
    <alternativeName>
        <fullName evidence="6">Peroxiredoxin tpx</fullName>
        <shortName evidence="6">Prx</shortName>
    </alternativeName>
    <alternativeName>
        <fullName evidence="6">Thioredoxin peroxidase</fullName>
    </alternativeName>
    <alternativeName>
        <fullName evidence="6">Thioredoxin-dependent peroxiredoxin</fullName>
    </alternativeName>
</protein>
<gene>
    <name evidence="6" type="primary">tpx</name>
    <name evidence="8" type="ORF">Metal_1942</name>
</gene>
<evidence type="ECO:0000256" key="2">
    <source>
        <dbReference type="ARBA" id="ARBA00022862"/>
    </source>
</evidence>
<keyword evidence="2 6" id="KW-0049">Antioxidant</keyword>
<dbReference type="InterPro" id="IPR018219">
    <property type="entry name" value="Tpx_CS"/>
</dbReference>
<dbReference type="GO" id="GO:0008379">
    <property type="term" value="F:thioredoxin peroxidase activity"/>
    <property type="evidence" value="ECO:0007669"/>
    <property type="project" value="UniProtKB-UniRule"/>
</dbReference>
<dbReference type="EMBL" id="CM001475">
    <property type="protein sequence ID" value="EIC29708.1"/>
    <property type="molecule type" value="Genomic_DNA"/>
</dbReference>
<dbReference type="HAMAP" id="MF_00269">
    <property type="entry name" value="Tpx"/>
    <property type="match status" value="1"/>
</dbReference>
<dbReference type="CDD" id="cd03014">
    <property type="entry name" value="PRX_Atyp2cys"/>
    <property type="match status" value="1"/>
</dbReference>
<dbReference type="InterPro" id="IPR013740">
    <property type="entry name" value="Redoxin"/>
</dbReference>
<evidence type="ECO:0000256" key="3">
    <source>
        <dbReference type="ARBA" id="ARBA00023002"/>
    </source>
</evidence>
<sequence>MATLAFQGKPVHTCGELPAVGGKAPDFSLVNGKLKDVGLANFAGKRKVLYIVPSLDTPTCAISTRKFNQKASNLPNTVVLVISADLPFAQCRFCETEGLKNVIPLSTFRSSFADDYGIKLTDSLLAGLTARAVMILDESDRVIYSQLVDELASEPDYESALAALAVQNPNQRSLSE</sequence>
<organism evidence="8 9">
    <name type="scientific">Methylomicrobium album BG8</name>
    <dbReference type="NCBI Taxonomy" id="686340"/>
    <lineage>
        <taxon>Bacteria</taxon>
        <taxon>Pseudomonadati</taxon>
        <taxon>Pseudomonadota</taxon>
        <taxon>Gammaproteobacteria</taxon>
        <taxon>Methylococcales</taxon>
        <taxon>Methylococcaceae</taxon>
        <taxon>Methylomicrobium</taxon>
    </lineage>
</organism>
<evidence type="ECO:0000256" key="4">
    <source>
        <dbReference type="ARBA" id="ARBA00023157"/>
    </source>
</evidence>
<dbReference type="PANTHER" id="PTHR43110:SF1">
    <property type="entry name" value="THIOL PEROXIDASE"/>
    <property type="match status" value="1"/>
</dbReference>
<feature type="domain" description="Thioredoxin" evidence="7">
    <location>
        <begin position="18"/>
        <end position="166"/>
    </location>
</feature>
<dbReference type="InterPro" id="IPR036249">
    <property type="entry name" value="Thioredoxin-like_sf"/>
</dbReference>
<evidence type="ECO:0000313" key="9">
    <source>
        <dbReference type="Proteomes" id="UP000005090"/>
    </source>
</evidence>
<keyword evidence="1 6" id="KW-0575">Peroxidase</keyword>
<accession>H8GPS9</accession>
<keyword evidence="3 6" id="KW-0560">Oxidoreductase</keyword>
<keyword evidence="5 6" id="KW-0676">Redox-active center</keyword>
<dbReference type="RefSeq" id="WP_005371767.1">
    <property type="nucleotide sequence ID" value="NZ_CM001475.1"/>
</dbReference>
<feature type="disulfide bond" description="Redox-active" evidence="6">
    <location>
        <begin position="60"/>
        <end position="94"/>
    </location>
</feature>
<dbReference type="SUPFAM" id="SSF52833">
    <property type="entry name" value="Thioredoxin-like"/>
    <property type="match status" value="1"/>
</dbReference>
<dbReference type="NCBIfam" id="NF001808">
    <property type="entry name" value="PRK00522.1"/>
    <property type="match status" value="1"/>
</dbReference>
<dbReference type="eggNOG" id="COG2077">
    <property type="taxonomic scope" value="Bacteria"/>
</dbReference>
<dbReference type="PROSITE" id="PS01265">
    <property type="entry name" value="TPX"/>
    <property type="match status" value="1"/>
</dbReference>
<dbReference type="STRING" id="686340.Metal_1942"/>
<dbReference type="PROSITE" id="PS51352">
    <property type="entry name" value="THIOREDOXIN_2"/>
    <property type="match status" value="1"/>
</dbReference>
<keyword evidence="4 6" id="KW-1015">Disulfide bond</keyword>
<dbReference type="InterPro" id="IPR002065">
    <property type="entry name" value="TPX"/>
</dbReference>
<comment type="function">
    <text evidence="6">Thiol-specific peroxidase that catalyzes the reduction of hydrogen peroxide and organic hydroperoxides to water and alcohols, respectively. Plays a role in cell protection against oxidative stress by detoxifying peroxides.</text>
</comment>
<comment type="similarity">
    <text evidence="6">Belongs to the peroxiredoxin family. Tpx subfamily.</text>
</comment>
<evidence type="ECO:0000259" key="7">
    <source>
        <dbReference type="PROSITE" id="PS51352"/>
    </source>
</evidence>
<dbReference type="Proteomes" id="UP000005090">
    <property type="component" value="Chromosome"/>
</dbReference>
<dbReference type="HOGENOM" id="CLU_042529_12_2_6"/>
<dbReference type="EC" id="1.11.1.24" evidence="6"/>
<evidence type="ECO:0000256" key="5">
    <source>
        <dbReference type="ARBA" id="ARBA00023284"/>
    </source>
</evidence>
<evidence type="ECO:0000256" key="6">
    <source>
        <dbReference type="HAMAP-Rule" id="MF_00269"/>
    </source>
</evidence>
<evidence type="ECO:0000256" key="1">
    <source>
        <dbReference type="ARBA" id="ARBA00022559"/>
    </source>
</evidence>
<comment type="subunit">
    <text evidence="6">Homodimer.</text>
</comment>
<dbReference type="InterPro" id="IPR050455">
    <property type="entry name" value="Tpx_Peroxidase_subfamily"/>
</dbReference>
<dbReference type="PANTHER" id="PTHR43110">
    <property type="entry name" value="THIOL PEROXIDASE"/>
    <property type="match status" value="1"/>
</dbReference>
<dbReference type="AlphaFoldDB" id="H8GPS9"/>
<reference evidence="8 9" key="1">
    <citation type="journal article" date="2013" name="Genome Announc.">
        <title>Genome Sequence of the Obligate Gammaproteobacterial Methanotroph Methylomicrobium album Strain BG8.</title>
        <authorList>
            <person name="Kits K.D."/>
            <person name="Kalyuzhnaya M.G."/>
            <person name="Klotz M.G."/>
            <person name="Jetten M.S."/>
            <person name="Op den Camp H.J."/>
            <person name="Vuilleumier S."/>
            <person name="Bringel F."/>
            <person name="Dispirito A.A."/>
            <person name="Murrell J.C."/>
            <person name="Bruce D."/>
            <person name="Cheng J.F."/>
            <person name="Copeland A."/>
            <person name="Goodwin L."/>
            <person name="Hauser L."/>
            <person name="Lajus A."/>
            <person name="Land M.L."/>
            <person name="Lapidus A."/>
            <person name="Lucas S."/>
            <person name="Medigue C."/>
            <person name="Pitluck S."/>
            <person name="Woyke T."/>
            <person name="Zeytun A."/>
            <person name="Stein L.Y."/>
        </authorList>
    </citation>
    <scope>NUCLEOTIDE SEQUENCE [LARGE SCALE GENOMIC DNA]</scope>
    <source>
        <strain evidence="8 9">BG8</strain>
    </source>
</reference>
<name>H8GPS9_METAL</name>
<keyword evidence="9" id="KW-1185">Reference proteome</keyword>
<dbReference type="InterPro" id="IPR013766">
    <property type="entry name" value="Thioredoxin_domain"/>
</dbReference>
<dbReference type="Pfam" id="PF08534">
    <property type="entry name" value="Redoxin"/>
    <property type="match status" value="1"/>
</dbReference>
<evidence type="ECO:0000313" key="8">
    <source>
        <dbReference type="EMBL" id="EIC29708.1"/>
    </source>
</evidence>
<dbReference type="Gene3D" id="3.40.30.10">
    <property type="entry name" value="Glutaredoxin"/>
    <property type="match status" value="1"/>
</dbReference>